<dbReference type="EMBL" id="GBHO01025695">
    <property type="protein sequence ID" value="JAG17909.1"/>
    <property type="molecule type" value="Transcribed_RNA"/>
</dbReference>
<dbReference type="Pfam" id="PF13837">
    <property type="entry name" value="Myb_DNA-bind_4"/>
    <property type="match status" value="1"/>
</dbReference>
<gene>
    <name evidence="3" type="primary">GT-4_0</name>
    <name evidence="3" type="ORF">CM83_29351</name>
</gene>
<sequence>MTEEVELFDVSSGKTYCVSLRPEDAERAYNDPNLLSEILRVLTNNDENKELVAKETASSETPESSISSNASSEQHIETSHYGVEDVENESSSPGIIDEIDVKNHLTFADKVSDDGENSNESIIEQSSANVTIEFITGSWCEESGLDLEEKSKSNAFQWTDVAVHTLIAQIDENSDLVATQKRMNQGFWELIAGRMNEKGFLLNKGQCVSKWRRMINNYKNALSNRRQAAASDTLSNDCSYLQAMDDLCKLKGWALELCDSEDHSNTGEVTFASLLRFFDSYKANDALISGKMTEQKYLEFQTYLQTAGWQWAVRTSSKAPKDWYIFNYEKGDLKIPYFGHPFILKKNTLLECVHGDLYYGLTNQRKKSLSKNALRPKNDGPECLNSMDFKNGEPPQKKRALKPTKKFSCPAFMKVVLLYYFPDYKIDCCESLTWRNKNKVIQQLKRDIKLEKSIQTVAQYIVKMSLPNSHNHRISPPKAIVTPMAPIPMKAYVDTHHENLKEQNSRIDEIRDVCSKIVKLTNSPMKRGTSVKDLQLVLDRLREEHQSMESMFESSGSNG</sequence>
<evidence type="ECO:0000259" key="2">
    <source>
        <dbReference type="Pfam" id="PF13837"/>
    </source>
</evidence>
<dbReference type="InterPro" id="IPR029309">
    <property type="entry name" value="CaRF"/>
</dbReference>
<feature type="region of interest" description="Disordered" evidence="1">
    <location>
        <begin position="372"/>
        <end position="400"/>
    </location>
</feature>
<proteinExistence type="predicted"/>
<protein>
    <submittedName>
        <fullName evidence="3">Trihelix transcription factor GT-4</fullName>
    </submittedName>
</protein>
<dbReference type="AlphaFoldDB" id="A0A0A9XD27"/>
<reference evidence="3" key="1">
    <citation type="journal article" date="2014" name="PLoS ONE">
        <title>Transcriptome-Based Identification of ABC Transporters in the Western Tarnished Plant Bug Lygus hesperus.</title>
        <authorList>
            <person name="Hull J.J."/>
            <person name="Chaney K."/>
            <person name="Geib S.M."/>
            <person name="Fabrick J.A."/>
            <person name="Brent C.S."/>
            <person name="Walsh D."/>
            <person name="Lavine L.C."/>
        </authorList>
    </citation>
    <scope>NUCLEOTIDE SEQUENCE</scope>
</reference>
<feature type="domain" description="Myb/SANT-like DNA-binding" evidence="2">
    <location>
        <begin position="157"/>
        <end position="247"/>
    </location>
</feature>
<dbReference type="InterPro" id="IPR044822">
    <property type="entry name" value="Myb_DNA-bind_4"/>
</dbReference>
<evidence type="ECO:0000256" key="1">
    <source>
        <dbReference type="SAM" id="MobiDB-lite"/>
    </source>
</evidence>
<dbReference type="GO" id="GO:0003700">
    <property type="term" value="F:DNA-binding transcription factor activity"/>
    <property type="evidence" value="ECO:0007669"/>
    <property type="project" value="InterPro"/>
</dbReference>
<accession>A0A0A9XD27</accession>
<reference evidence="3" key="2">
    <citation type="submission" date="2014-07" db="EMBL/GenBank/DDBJ databases">
        <authorList>
            <person name="Hull J."/>
        </authorList>
    </citation>
    <scope>NUCLEOTIDE SEQUENCE</scope>
</reference>
<name>A0A0A9XD27_LYGHE</name>
<dbReference type="Pfam" id="PF15299">
    <property type="entry name" value="ALS2CR8"/>
    <property type="match status" value="1"/>
</dbReference>
<organism evidence="3">
    <name type="scientific">Lygus hesperus</name>
    <name type="common">Western plant bug</name>
    <dbReference type="NCBI Taxonomy" id="30085"/>
    <lineage>
        <taxon>Eukaryota</taxon>
        <taxon>Metazoa</taxon>
        <taxon>Ecdysozoa</taxon>
        <taxon>Arthropoda</taxon>
        <taxon>Hexapoda</taxon>
        <taxon>Insecta</taxon>
        <taxon>Pterygota</taxon>
        <taxon>Neoptera</taxon>
        <taxon>Paraneoptera</taxon>
        <taxon>Hemiptera</taxon>
        <taxon>Heteroptera</taxon>
        <taxon>Panheteroptera</taxon>
        <taxon>Cimicomorpha</taxon>
        <taxon>Miridae</taxon>
        <taxon>Mirini</taxon>
        <taxon>Lygus</taxon>
    </lineage>
</organism>
<evidence type="ECO:0000313" key="3">
    <source>
        <dbReference type="EMBL" id="JAG17909.1"/>
    </source>
</evidence>
<feature type="compositionally biased region" description="Low complexity" evidence="1">
    <location>
        <begin position="55"/>
        <end position="73"/>
    </location>
</feature>
<feature type="region of interest" description="Disordered" evidence="1">
    <location>
        <begin position="52"/>
        <end position="93"/>
    </location>
</feature>
<dbReference type="Gene3D" id="1.10.10.60">
    <property type="entry name" value="Homeodomain-like"/>
    <property type="match status" value="1"/>
</dbReference>